<evidence type="ECO:0008006" key="3">
    <source>
        <dbReference type="Google" id="ProtNLM"/>
    </source>
</evidence>
<reference evidence="1" key="1">
    <citation type="submission" date="2022-11" db="EMBL/GenBank/DDBJ databases">
        <title>Centuries of genome instability and evolution in soft-shell clam transmissible cancer (bioRxiv).</title>
        <authorList>
            <person name="Hart S.F.M."/>
            <person name="Yonemitsu M.A."/>
            <person name="Giersch R.M."/>
            <person name="Beal B.F."/>
            <person name="Arriagada G."/>
            <person name="Davis B.W."/>
            <person name="Ostrander E.A."/>
            <person name="Goff S.P."/>
            <person name="Metzger M.J."/>
        </authorList>
    </citation>
    <scope>NUCLEOTIDE SEQUENCE</scope>
    <source>
        <strain evidence="1">MELC-2E11</strain>
        <tissue evidence="1">Siphon/mantle</tissue>
    </source>
</reference>
<dbReference type="InterPro" id="IPR012337">
    <property type="entry name" value="RNaseH-like_sf"/>
</dbReference>
<proteinExistence type="predicted"/>
<name>A0ABY7ECZ5_MYAAR</name>
<accession>A0ABY7ECZ5</accession>
<sequence>MGRSSIGFYEPTFGYISAKPLRADHRQSFYQIRLRMKKTMTSVRRPHCNGQAEHFNRALVKMLNSYLNNL</sequence>
<organism evidence="1 2">
    <name type="scientific">Mya arenaria</name>
    <name type="common">Soft-shell clam</name>
    <dbReference type="NCBI Taxonomy" id="6604"/>
    <lineage>
        <taxon>Eukaryota</taxon>
        <taxon>Metazoa</taxon>
        <taxon>Spiralia</taxon>
        <taxon>Lophotrochozoa</taxon>
        <taxon>Mollusca</taxon>
        <taxon>Bivalvia</taxon>
        <taxon>Autobranchia</taxon>
        <taxon>Heteroconchia</taxon>
        <taxon>Euheterodonta</taxon>
        <taxon>Imparidentia</taxon>
        <taxon>Neoheterodontei</taxon>
        <taxon>Myida</taxon>
        <taxon>Myoidea</taxon>
        <taxon>Myidae</taxon>
        <taxon>Mya</taxon>
    </lineage>
</organism>
<gene>
    <name evidence="1" type="ORF">MAR_017698</name>
</gene>
<dbReference type="SUPFAM" id="SSF53098">
    <property type="entry name" value="Ribonuclease H-like"/>
    <property type="match status" value="1"/>
</dbReference>
<dbReference type="Proteomes" id="UP001164746">
    <property type="component" value="Chromosome 6"/>
</dbReference>
<dbReference type="Gene3D" id="3.30.420.10">
    <property type="entry name" value="Ribonuclease H-like superfamily/Ribonuclease H"/>
    <property type="match status" value="1"/>
</dbReference>
<keyword evidence="2" id="KW-1185">Reference proteome</keyword>
<dbReference type="InterPro" id="IPR036397">
    <property type="entry name" value="RNaseH_sf"/>
</dbReference>
<evidence type="ECO:0000313" key="2">
    <source>
        <dbReference type="Proteomes" id="UP001164746"/>
    </source>
</evidence>
<protein>
    <recommendedName>
        <fullName evidence="3">Integrase catalytic domain-containing protein</fullName>
    </recommendedName>
</protein>
<evidence type="ECO:0000313" key="1">
    <source>
        <dbReference type="EMBL" id="WAR07740.1"/>
    </source>
</evidence>
<dbReference type="EMBL" id="CP111017">
    <property type="protein sequence ID" value="WAR07740.1"/>
    <property type="molecule type" value="Genomic_DNA"/>
</dbReference>